<name>A0ABV7ENQ7_9GAMM</name>
<dbReference type="PANTHER" id="PTHR47506">
    <property type="entry name" value="TRANSCRIPTIONAL REGULATORY PROTEIN"/>
    <property type="match status" value="1"/>
</dbReference>
<evidence type="ECO:0000256" key="4">
    <source>
        <dbReference type="PROSITE-ProRule" id="PRU00335"/>
    </source>
</evidence>
<evidence type="ECO:0000259" key="5">
    <source>
        <dbReference type="PROSITE" id="PS50977"/>
    </source>
</evidence>
<keyword evidence="2 4" id="KW-0238">DNA-binding</keyword>
<comment type="caution">
    <text evidence="6">The sequence shown here is derived from an EMBL/GenBank/DDBJ whole genome shotgun (WGS) entry which is preliminary data.</text>
</comment>
<evidence type="ECO:0000256" key="2">
    <source>
        <dbReference type="ARBA" id="ARBA00023125"/>
    </source>
</evidence>
<evidence type="ECO:0000313" key="7">
    <source>
        <dbReference type="Proteomes" id="UP001595462"/>
    </source>
</evidence>
<dbReference type="PANTHER" id="PTHR47506:SF1">
    <property type="entry name" value="HTH-TYPE TRANSCRIPTIONAL REGULATOR YJDC"/>
    <property type="match status" value="1"/>
</dbReference>
<feature type="domain" description="HTH tetR-type" evidence="5">
    <location>
        <begin position="12"/>
        <end position="72"/>
    </location>
</feature>
<keyword evidence="7" id="KW-1185">Reference proteome</keyword>
<proteinExistence type="predicted"/>
<evidence type="ECO:0000313" key="6">
    <source>
        <dbReference type="EMBL" id="MFC3104334.1"/>
    </source>
</evidence>
<dbReference type="EMBL" id="JBHRSS010000004">
    <property type="protein sequence ID" value="MFC3104334.1"/>
    <property type="molecule type" value="Genomic_DNA"/>
</dbReference>
<dbReference type="RefSeq" id="WP_380689346.1">
    <property type="nucleotide sequence ID" value="NZ_JBHRSS010000004.1"/>
</dbReference>
<feature type="DNA-binding region" description="H-T-H motif" evidence="4">
    <location>
        <begin position="35"/>
        <end position="54"/>
    </location>
</feature>
<evidence type="ECO:0000256" key="1">
    <source>
        <dbReference type="ARBA" id="ARBA00023015"/>
    </source>
</evidence>
<gene>
    <name evidence="6" type="ORF">ACFOSU_10590</name>
</gene>
<keyword evidence="1" id="KW-0805">Transcription regulation</keyword>
<dbReference type="Gene3D" id="1.10.357.10">
    <property type="entry name" value="Tetracycline Repressor, domain 2"/>
    <property type="match status" value="1"/>
</dbReference>
<dbReference type="PROSITE" id="PS50977">
    <property type="entry name" value="HTH_TETR_2"/>
    <property type="match status" value="1"/>
</dbReference>
<reference evidence="7" key="1">
    <citation type="journal article" date="2019" name="Int. J. Syst. Evol. Microbiol.">
        <title>The Global Catalogue of Microorganisms (GCM) 10K type strain sequencing project: providing services to taxonomists for standard genome sequencing and annotation.</title>
        <authorList>
            <consortium name="The Broad Institute Genomics Platform"/>
            <consortium name="The Broad Institute Genome Sequencing Center for Infectious Disease"/>
            <person name="Wu L."/>
            <person name="Ma J."/>
        </authorList>
    </citation>
    <scope>NUCLEOTIDE SEQUENCE [LARGE SCALE GENOMIC DNA]</scope>
    <source>
        <strain evidence="7">KCTC 52640</strain>
    </source>
</reference>
<dbReference type="Pfam" id="PF00440">
    <property type="entry name" value="TetR_N"/>
    <property type="match status" value="1"/>
</dbReference>
<dbReference type="InterPro" id="IPR036271">
    <property type="entry name" value="Tet_transcr_reg_TetR-rel_C_sf"/>
</dbReference>
<keyword evidence="3" id="KW-0804">Transcription</keyword>
<dbReference type="InterPro" id="IPR009057">
    <property type="entry name" value="Homeodomain-like_sf"/>
</dbReference>
<organism evidence="6 7">
    <name type="scientific">Salinisphaera aquimarina</name>
    <dbReference type="NCBI Taxonomy" id="2094031"/>
    <lineage>
        <taxon>Bacteria</taxon>
        <taxon>Pseudomonadati</taxon>
        <taxon>Pseudomonadota</taxon>
        <taxon>Gammaproteobacteria</taxon>
        <taxon>Salinisphaerales</taxon>
        <taxon>Salinisphaeraceae</taxon>
        <taxon>Salinisphaera</taxon>
    </lineage>
</organism>
<sequence length="203" mass="22414">MNEEVISREKKPRVRDKIFATACDLFYKHGIRAVGVDAIVSEAGTNKMSFYRAFTSKDDLVAAYVRHNVHDGIAHWDAILDAHRGDPHAQIEALFEAHLIETCAQASRGCSLSNVAVELSEAEHPAKTIIEEYKAEMRSRFRELASEMGAPRPEALGDTLMLLWEGAYLSPLTFHGRHGPAQNVANAAEAVIKAFVPQADEDS</sequence>
<dbReference type="PRINTS" id="PR00455">
    <property type="entry name" value="HTHTETR"/>
</dbReference>
<protein>
    <submittedName>
        <fullName evidence="6">TetR/AcrR family transcriptional regulator</fullName>
    </submittedName>
</protein>
<evidence type="ECO:0000256" key="3">
    <source>
        <dbReference type="ARBA" id="ARBA00023163"/>
    </source>
</evidence>
<dbReference type="InterPro" id="IPR001647">
    <property type="entry name" value="HTH_TetR"/>
</dbReference>
<dbReference type="SUPFAM" id="SSF48498">
    <property type="entry name" value="Tetracyclin repressor-like, C-terminal domain"/>
    <property type="match status" value="1"/>
</dbReference>
<dbReference type="SUPFAM" id="SSF46689">
    <property type="entry name" value="Homeodomain-like"/>
    <property type="match status" value="1"/>
</dbReference>
<accession>A0ABV7ENQ7</accession>
<dbReference type="Proteomes" id="UP001595462">
    <property type="component" value="Unassembled WGS sequence"/>
</dbReference>